<dbReference type="PROSITE" id="PS50026">
    <property type="entry name" value="EGF_3"/>
    <property type="match status" value="1"/>
</dbReference>
<dbReference type="InterPro" id="IPR000742">
    <property type="entry name" value="EGF"/>
</dbReference>
<evidence type="ECO:0000313" key="5">
    <source>
        <dbReference type="Proteomes" id="UP000708208"/>
    </source>
</evidence>
<sequence length="527" mass="56961">MSLKANKLRLTTLLLSCCVFVLALPKAQSIHLSHHGENCDDTLPCDSRQRLTCQEGKCICIPRPDVIFEESSGKCVTKAGDQCRFVLEDSAGGKTFDITTCVENAKCSQNGFCSCGENFFENHNGTCSPPATHLQPCDDKIHCQESAGLVCEMHTCGCNTTTAIFSSDANQCVGLAEQNCINSKCTANAFCNRIGLCSCSHDHFPKSNGICSPMVALGEGCSEDELCHGDKGLTCAQGICSCDPLISVYGTAQANNVGRYPENFNEYIGPNLTQCLGKVNSPCIERLCVPNAYCSYNSRYSLSGTCRCQPGTVSDSKSIVCKQGYGYDCSPTLYCLQEFVCNQSKCACRYGDQVYDSVKRFCLSKVGGPCSDDMPCVSGAECIRFPKSSHGVCSCESGHITSPARFCELQYGQKCNGSTNRCDSLAKLDCIDEVCGCRKFGIYSSEHRRCLGFVGTPCTQSTSDEGPQCIENAICSSEYPGLQTVCNCNDGFTLTSNYTCEPSTDNIQIPNALFKENEITSPEEVVI</sequence>
<gene>
    <name evidence="4" type="ORF">AFUS01_LOCUS23215</name>
</gene>
<keyword evidence="2" id="KW-0732">Signal</keyword>
<evidence type="ECO:0000259" key="3">
    <source>
        <dbReference type="PROSITE" id="PS50026"/>
    </source>
</evidence>
<evidence type="ECO:0000256" key="2">
    <source>
        <dbReference type="SAM" id="SignalP"/>
    </source>
</evidence>
<keyword evidence="1" id="KW-1015">Disulfide bond</keyword>
<feature type="disulfide bond" evidence="1">
    <location>
        <begin position="376"/>
        <end position="393"/>
    </location>
</feature>
<dbReference type="PANTHER" id="PTHR39069:SF8">
    <property type="entry name" value="FI17111P1"/>
    <property type="match status" value="1"/>
</dbReference>
<protein>
    <recommendedName>
        <fullName evidence="3">EGF-like domain-containing protein</fullName>
    </recommendedName>
</protein>
<comment type="caution">
    <text evidence="1">Lacks conserved residue(s) required for the propagation of feature annotation.</text>
</comment>
<feature type="signal peptide" evidence="2">
    <location>
        <begin position="1"/>
        <end position="29"/>
    </location>
</feature>
<proteinExistence type="predicted"/>
<evidence type="ECO:0000313" key="4">
    <source>
        <dbReference type="EMBL" id="CAG7734852.1"/>
    </source>
</evidence>
<dbReference type="OrthoDB" id="409374at2759"/>
<dbReference type="Proteomes" id="UP000708208">
    <property type="component" value="Unassembled WGS sequence"/>
</dbReference>
<evidence type="ECO:0000256" key="1">
    <source>
        <dbReference type="PROSITE-ProRule" id="PRU00076"/>
    </source>
</evidence>
<accession>A0A8J2PF73</accession>
<organism evidence="4 5">
    <name type="scientific">Allacma fusca</name>
    <dbReference type="NCBI Taxonomy" id="39272"/>
    <lineage>
        <taxon>Eukaryota</taxon>
        <taxon>Metazoa</taxon>
        <taxon>Ecdysozoa</taxon>
        <taxon>Arthropoda</taxon>
        <taxon>Hexapoda</taxon>
        <taxon>Collembola</taxon>
        <taxon>Symphypleona</taxon>
        <taxon>Sminthuridae</taxon>
        <taxon>Allacma</taxon>
    </lineage>
</organism>
<keyword evidence="5" id="KW-1185">Reference proteome</keyword>
<dbReference type="PANTHER" id="PTHR39069">
    <property type="entry name" value="ECDYSONE-INDUCIBLE GENE E1, ISOFORM A"/>
    <property type="match status" value="1"/>
</dbReference>
<feature type="chain" id="PRO_5035294221" description="EGF-like domain-containing protein" evidence="2">
    <location>
        <begin position="30"/>
        <end position="527"/>
    </location>
</feature>
<dbReference type="EMBL" id="CAJVCH010277586">
    <property type="protein sequence ID" value="CAG7734852.1"/>
    <property type="molecule type" value="Genomic_DNA"/>
</dbReference>
<feature type="domain" description="EGF-like" evidence="3">
    <location>
        <begin position="366"/>
        <end position="408"/>
    </location>
</feature>
<keyword evidence="1" id="KW-0245">EGF-like domain</keyword>
<name>A0A8J2PF73_9HEXA</name>
<dbReference type="SMART" id="SM00181">
    <property type="entry name" value="EGF"/>
    <property type="match status" value="3"/>
</dbReference>
<dbReference type="AlphaFoldDB" id="A0A8J2PF73"/>
<comment type="caution">
    <text evidence="4">The sequence shown here is derived from an EMBL/GenBank/DDBJ whole genome shotgun (WGS) entry which is preliminary data.</text>
</comment>
<reference evidence="4" key="1">
    <citation type="submission" date="2021-06" db="EMBL/GenBank/DDBJ databases">
        <authorList>
            <person name="Hodson N. C."/>
            <person name="Mongue J. A."/>
            <person name="Jaron S. K."/>
        </authorList>
    </citation>
    <scope>NUCLEOTIDE SEQUENCE</scope>
</reference>